<evidence type="ECO:0000313" key="7">
    <source>
        <dbReference type="Proteomes" id="UP000290624"/>
    </source>
</evidence>
<keyword evidence="2 4" id="KW-0238">DNA-binding</keyword>
<reference evidence="6 7" key="1">
    <citation type="submission" date="2018-01" db="EMBL/GenBank/DDBJ databases">
        <title>Lactibacter flavus gen. nov., sp. nov., a novel bacterium of the family Propionibacteriaceae isolated from raw milk and dairy products.</title>
        <authorList>
            <person name="Wenning M."/>
            <person name="Breitenwieser F."/>
            <person name="Huptas C."/>
            <person name="von Neubeck M."/>
            <person name="Busse H.-J."/>
            <person name="Scherer S."/>
        </authorList>
    </citation>
    <scope>NUCLEOTIDE SEQUENCE [LARGE SCALE GENOMIC DNA]</scope>
    <source>
        <strain evidence="6 7">VG341</strain>
    </source>
</reference>
<accession>A0A4Q2EI67</accession>
<comment type="caution">
    <text evidence="6">The sequence shown here is derived from an EMBL/GenBank/DDBJ whole genome shotgun (WGS) entry which is preliminary data.</text>
</comment>
<sequence>MVRSGRPRKSAVEDSIVQAMGDLVAEHGYASVTVDQVVTRAGTNKPAFYRRFKHLAEVVPQILISRHGTDEDIDTGTLVGDLIEVQRRQRRLFTDPVVTRGFTGWLSHIEATPEIGAPFFRDYLAPRRAYTQIILNRAVERSEVTVATDSAWIADLLTGPLVMRAVMPGLPPIDDRLVAQTIHAALDALGYQGDRPTISSIGIT</sequence>
<dbReference type="PANTHER" id="PTHR30055:SF148">
    <property type="entry name" value="TETR-FAMILY TRANSCRIPTIONAL REGULATOR"/>
    <property type="match status" value="1"/>
</dbReference>
<dbReference type="AlphaFoldDB" id="A0A4Q2EI67"/>
<dbReference type="Gene3D" id="1.10.10.60">
    <property type="entry name" value="Homeodomain-like"/>
    <property type="match status" value="1"/>
</dbReference>
<name>A0A4Q2EI67_9ACTN</name>
<evidence type="ECO:0000313" key="6">
    <source>
        <dbReference type="EMBL" id="RXW33019.1"/>
    </source>
</evidence>
<keyword evidence="7" id="KW-1185">Reference proteome</keyword>
<evidence type="ECO:0000256" key="1">
    <source>
        <dbReference type="ARBA" id="ARBA00023015"/>
    </source>
</evidence>
<dbReference type="EMBL" id="PPCV01000002">
    <property type="protein sequence ID" value="RXW33019.1"/>
    <property type="molecule type" value="Genomic_DNA"/>
</dbReference>
<dbReference type="Pfam" id="PF00440">
    <property type="entry name" value="TetR_N"/>
    <property type="match status" value="1"/>
</dbReference>
<feature type="DNA-binding region" description="H-T-H motif" evidence="4">
    <location>
        <begin position="33"/>
        <end position="52"/>
    </location>
</feature>
<evidence type="ECO:0000256" key="2">
    <source>
        <dbReference type="ARBA" id="ARBA00023125"/>
    </source>
</evidence>
<keyword evidence="1" id="KW-0805">Transcription regulation</keyword>
<dbReference type="PANTHER" id="PTHR30055">
    <property type="entry name" value="HTH-TYPE TRANSCRIPTIONAL REGULATOR RUTR"/>
    <property type="match status" value="1"/>
</dbReference>
<dbReference type="OrthoDB" id="9796019at2"/>
<dbReference type="Proteomes" id="UP000290624">
    <property type="component" value="Unassembled WGS sequence"/>
</dbReference>
<evidence type="ECO:0000256" key="3">
    <source>
        <dbReference type="ARBA" id="ARBA00023163"/>
    </source>
</evidence>
<proteinExistence type="predicted"/>
<dbReference type="InterPro" id="IPR050109">
    <property type="entry name" value="HTH-type_TetR-like_transc_reg"/>
</dbReference>
<evidence type="ECO:0000259" key="5">
    <source>
        <dbReference type="PROSITE" id="PS50977"/>
    </source>
</evidence>
<dbReference type="InterPro" id="IPR011075">
    <property type="entry name" value="TetR_C"/>
</dbReference>
<organism evidence="6 7">
    <name type="scientific">Propioniciclava flava</name>
    <dbReference type="NCBI Taxonomy" id="2072026"/>
    <lineage>
        <taxon>Bacteria</taxon>
        <taxon>Bacillati</taxon>
        <taxon>Actinomycetota</taxon>
        <taxon>Actinomycetes</taxon>
        <taxon>Propionibacteriales</taxon>
        <taxon>Propionibacteriaceae</taxon>
        <taxon>Propioniciclava</taxon>
    </lineage>
</organism>
<dbReference type="GO" id="GO:0003700">
    <property type="term" value="F:DNA-binding transcription factor activity"/>
    <property type="evidence" value="ECO:0007669"/>
    <property type="project" value="TreeGrafter"/>
</dbReference>
<dbReference type="SUPFAM" id="SSF46689">
    <property type="entry name" value="Homeodomain-like"/>
    <property type="match status" value="1"/>
</dbReference>
<dbReference type="InterPro" id="IPR036271">
    <property type="entry name" value="Tet_transcr_reg_TetR-rel_C_sf"/>
</dbReference>
<dbReference type="SUPFAM" id="SSF48498">
    <property type="entry name" value="Tetracyclin repressor-like, C-terminal domain"/>
    <property type="match status" value="1"/>
</dbReference>
<gene>
    <name evidence="6" type="ORF">C1706_03920</name>
</gene>
<dbReference type="GO" id="GO:0000976">
    <property type="term" value="F:transcription cis-regulatory region binding"/>
    <property type="evidence" value="ECO:0007669"/>
    <property type="project" value="TreeGrafter"/>
</dbReference>
<dbReference type="InterPro" id="IPR001647">
    <property type="entry name" value="HTH_TetR"/>
</dbReference>
<evidence type="ECO:0000256" key="4">
    <source>
        <dbReference type="PROSITE-ProRule" id="PRU00335"/>
    </source>
</evidence>
<dbReference type="InterPro" id="IPR009057">
    <property type="entry name" value="Homeodomain-like_sf"/>
</dbReference>
<feature type="domain" description="HTH tetR-type" evidence="5">
    <location>
        <begin position="10"/>
        <end position="70"/>
    </location>
</feature>
<protein>
    <submittedName>
        <fullName evidence="6">TetR family transcriptional regulator</fullName>
    </submittedName>
</protein>
<dbReference type="Pfam" id="PF16859">
    <property type="entry name" value="TetR_C_11"/>
    <property type="match status" value="1"/>
</dbReference>
<keyword evidence="3" id="KW-0804">Transcription</keyword>
<dbReference type="PROSITE" id="PS50977">
    <property type="entry name" value="HTH_TETR_2"/>
    <property type="match status" value="1"/>
</dbReference>
<dbReference type="Gene3D" id="1.10.357.10">
    <property type="entry name" value="Tetracycline Repressor, domain 2"/>
    <property type="match status" value="1"/>
</dbReference>